<feature type="binding site" evidence="10">
    <location>
        <position position="480"/>
    </location>
    <ligand>
        <name>L-methionine</name>
        <dbReference type="ChEBI" id="CHEBI:57844"/>
    </ligand>
</feature>
<dbReference type="InterPro" id="IPR013215">
    <property type="entry name" value="Cbl-indep_Met_Synth_N"/>
</dbReference>
<keyword evidence="10" id="KW-0677">Repeat</keyword>
<feature type="binding site" evidence="10">
    <location>
        <position position="639"/>
    </location>
    <ligand>
        <name>Zn(2+)</name>
        <dbReference type="ChEBI" id="CHEBI:29105"/>
        <note>catalytic</note>
    </ligand>
</feature>
<feature type="binding site" evidence="10">
    <location>
        <position position="661"/>
    </location>
    <ligand>
        <name>Zn(2+)</name>
        <dbReference type="ChEBI" id="CHEBI:29105"/>
        <note>catalytic</note>
    </ligand>
</feature>
<dbReference type="GO" id="GO:0003871">
    <property type="term" value="F:5-methyltetrahydropteroyltriglutamate-homocysteine S-methyltransferase activity"/>
    <property type="evidence" value="ECO:0007669"/>
    <property type="project" value="UniProtKB-EC"/>
</dbReference>
<keyword evidence="6 10" id="KW-0808">Transferase</keyword>
<evidence type="ECO:0000256" key="8">
    <source>
        <dbReference type="ARBA" id="ARBA00022833"/>
    </source>
</evidence>
<dbReference type="InterPro" id="IPR038071">
    <property type="entry name" value="UROD/MetE-like_sf"/>
</dbReference>
<evidence type="ECO:0000313" key="13">
    <source>
        <dbReference type="EMBL" id="MBE1426225.1"/>
    </source>
</evidence>
<accession>A0ABR9H690</accession>
<dbReference type="NCBIfam" id="TIGR01371">
    <property type="entry name" value="met_syn_B12ind"/>
    <property type="match status" value="1"/>
</dbReference>
<dbReference type="CDD" id="cd03312">
    <property type="entry name" value="CIMS_N_terminal_like"/>
    <property type="match status" value="1"/>
</dbReference>
<evidence type="ECO:0000259" key="11">
    <source>
        <dbReference type="Pfam" id="PF01717"/>
    </source>
</evidence>
<feature type="binding site" evidence="10">
    <location>
        <position position="595"/>
    </location>
    <ligand>
        <name>L-methionine</name>
        <dbReference type="ChEBI" id="CHEBI:57844"/>
    </ligand>
</feature>
<evidence type="ECO:0000256" key="7">
    <source>
        <dbReference type="ARBA" id="ARBA00022723"/>
    </source>
</evidence>
<keyword evidence="7 10" id="KW-0479">Metal-binding</keyword>
<feature type="active site" description="Proton donor" evidence="10">
    <location>
        <position position="690"/>
    </location>
</feature>
<evidence type="ECO:0000256" key="10">
    <source>
        <dbReference type="HAMAP-Rule" id="MF_00172"/>
    </source>
</evidence>
<feature type="binding site" evidence="10">
    <location>
        <begin position="511"/>
        <end position="512"/>
    </location>
    <ligand>
        <name>5-methyltetrahydropteroyltri-L-glutamate</name>
        <dbReference type="ChEBI" id="CHEBI:58207"/>
    </ligand>
</feature>
<dbReference type="Pfam" id="PF01717">
    <property type="entry name" value="Meth_synt_2"/>
    <property type="match status" value="1"/>
</dbReference>
<feature type="binding site" evidence="10">
    <location>
        <position position="112"/>
    </location>
    <ligand>
        <name>5-methyltetrahydropteroyltri-L-glutamate</name>
        <dbReference type="ChEBI" id="CHEBI:58207"/>
    </ligand>
</feature>
<comment type="function">
    <text evidence="1 10">Catalyzes the transfer of a methyl group from 5-methyltetrahydrofolate to homocysteine resulting in methionine formation.</text>
</comment>
<dbReference type="GO" id="GO:0032259">
    <property type="term" value="P:methylation"/>
    <property type="evidence" value="ECO:0007669"/>
    <property type="project" value="UniProtKB-KW"/>
</dbReference>
<dbReference type="EC" id="2.1.1.14" evidence="10"/>
<evidence type="ECO:0000256" key="3">
    <source>
        <dbReference type="ARBA" id="ARBA00009553"/>
    </source>
</evidence>
<comment type="caution">
    <text evidence="13">The sequence shown here is derived from an EMBL/GenBank/DDBJ whole genome shotgun (WGS) entry which is preliminary data.</text>
</comment>
<dbReference type="HAMAP" id="MF_00172">
    <property type="entry name" value="Meth_synth"/>
    <property type="match status" value="1"/>
</dbReference>
<evidence type="ECO:0000259" key="12">
    <source>
        <dbReference type="Pfam" id="PF08267"/>
    </source>
</evidence>
<feature type="binding site" evidence="10">
    <location>
        <position position="601"/>
    </location>
    <ligand>
        <name>5-methyltetrahydropteroyltri-L-glutamate</name>
        <dbReference type="ChEBI" id="CHEBI:58207"/>
    </ligand>
</feature>
<keyword evidence="9 10" id="KW-0486">Methionine biosynthesis</keyword>
<dbReference type="EMBL" id="JADBGG010000023">
    <property type="protein sequence ID" value="MBE1426225.1"/>
    <property type="molecule type" value="Genomic_DNA"/>
</dbReference>
<evidence type="ECO:0000256" key="4">
    <source>
        <dbReference type="ARBA" id="ARBA00022603"/>
    </source>
</evidence>
<keyword evidence="14" id="KW-1185">Reference proteome</keyword>
<comment type="catalytic activity">
    <reaction evidence="10">
        <text>5-methyltetrahydropteroyltri-L-glutamate + L-homocysteine = tetrahydropteroyltri-L-glutamate + L-methionine</text>
        <dbReference type="Rhea" id="RHEA:21196"/>
        <dbReference type="ChEBI" id="CHEBI:57844"/>
        <dbReference type="ChEBI" id="CHEBI:58140"/>
        <dbReference type="ChEBI" id="CHEBI:58199"/>
        <dbReference type="ChEBI" id="CHEBI:58207"/>
        <dbReference type="EC" id="2.1.1.14"/>
    </reaction>
</comment>
<dbReference type="RefSeq" id="WP_192624254.1">
    <property type="nucleotide sequence ID" value="NZ_JADBGG010000023.1"/>
</dbReference>
<feature type="binding site" evidence="10">
    <location>
        <begin position="427"/>
        <end position="429"/>
    </location>
    <ligand>
        <name>L-methionine</name>
        <dbReference type="ChEBI" id="CHEBI:57844"/>
    </ligand>
</feature>
<dbReference type="InterPro" id="IPR002629">
    <property type="entry name" value="Met_Synth_C/arc"/>
</dbReference>
<proteinExistence type="inferred from homology"/>
<dbReference type="NCBIfam" id="NF003556">
    <property type="entry name" value="PRK05222.1"/>
    <property type="match status" value="1"/>
</dbReference>
<comment type="cofactor">
    <cofactor evidence="10">
        <name>Zn(2+)</name>
        <dbReference type="ChEBI" id="CHEBI:29105"/>
    </cofactor>
    <text evidence="10">Binds 1 zinc ion per subunit.</text>
</comment>
<evidence type="ECO:0000256" key="2">
    <source>
        <dbReference type="ARBA" id="ARBA00004681"/>
    </source>
</evidence>
<dbReference type="PIRSF" id="PIRSF000382">
    <property type="entry name" value="MeTrfase_B12_ind"/>
    <property type="match status" value="1"/>
</dbReference>
<feature type="domain" description="Cobalamin-independent methionine synthase MetE C-terminal/archaeal" evidence="11">
    <location>
        <begin position="422"/>
        <end position="744"/>
    </location>
</feature>
<dbReference type="Pfam" id="PF08267">
    <property type="entry name" value="Meth_synt_1"/>
    <property type="match status" value="1"/>
</dbReference>
<dbReference type="Proteomes" id="UP000639010">
    <property type="component" value="Unassembled WGS sequence"/>
</dbReference>
<keyword evidence="5 10" id="KW-0028">Amino-acid biosynthesis</keyword>
<comment type="pathway">
    <text evidence="2 10">Amino-acid biosynthesis; L-methionine biosynthesis via de novo pathway; L-methionine from L-homocysteine (MetE route): step 1/1.</text>
</comment>
<feature type="binding site" evidence="10">
    <location>
        <position position="557"/>
    </location>
    <ligand>
        <name>5-methyltetrahydropteroyltri-L-glutamate</name>
        <dbReference type="ChEBI" id="CHEBI:58207"/>
    </ligand>
</feature>
<evidence type="ECO:0000256" key="9">
    <source>
        <dbReference type="ARBA" id="ARBA00023167"/>
    </source>
</evidence>
<evidence type="ECO:0000256" key="6">
    <source>
        <dbReference type="ARBA" id="ARBA00022679"/>
    </source>
</evidence>
<reference evidence="13 14" key="1">
    <citation type="submission" date="2020-10" db="EMBL/GenBank/DDBJ databases">
        <title>Genomic Encyclopedia of Type Strains, Phase IV (KMG-IV): sequencing the most valuable type-strain genomes for metagenomic binning, comparative biology and taxonomic classification.</title>
        <authorList>
            <person name="Goeker M."/>
        </authorList>
    </citation>
    <scope>NUCLEOTIDE SEQUENCE [LARGE SCALE GENOMIC DNA]</scope>
    <source>
        <strain evidence="13 14">DSM 4194</strain>
    </source>
</reference>
<keyword evidence="4 10" id="KW-0489">Methyltransferase</keyword>
<feature type="binding site" evidence="10">
    <location>
        <position position="595"/>
    </location>
    <ligand>
        <name>L-homocysteine</name>
        <dbReference type="ChEBI" id="CHEBI:58199"/>
    </ligand>
</feature>
<gene>
    <name evidence="10" type="primary">metE</name>
    <name evidence="13" type="ORF">H4684_002889</name>
</gene>
<feature type="domain" description="Cobalamin-independent methionine synthase MetE N-terminal" evidence="12">
    <location>
        <begin position="3"/>
        <end position="304"/>
    </location>
</feature>
<feature type="binding site" evidence="10">
    <location>
        <position position="722"/>
    </location>
    <ligand>
        <name>Zn(2+)</name>
        <dbReference type="ChEBI" id="CHEBI:29105"/>
        <note>catalytic</note>
    </ligand>
</feature>
<dbReference type="Gene3D" id="3.20.20.210">
    <property type="match status" value="2"/>
</dbReference>
<comment type="similarity">
    <text evidence="3 10">Belongs to the vitamin-B12 independent methionine synthase family.</text>
</comment>
<dbReference type="InterPro" id="IPR006276">
    <property type="entry name" value="Cobalamin-indep_Met_synthase"/>
</dbReference>
<dbReference type="PANTHER" id="PTHR30519">
    <property type="entry name" value="5-METHYLTETRAHYDROPTEROYLTRIGLUTAMATE--HOMOCYSTEINE METHYLTRANSFERASE"/>
    <property type="match status" value="1"/>
</dbReference>
<organism evidence="13 14">
    <name type="scientific">Desulfomicrobium macestii</name>
    <dbReference type="NCBI Taxonomy" id="90731"/>
    <lineage>
        <taxon>Bacteria</taxon>
        <taxon>Pseudomonadati</taxon>
        <taxon>Thermodesulfobacteriota</taxon>
        <taxon>Desulfovibrionia</taxon>
        <taxon>Desulfovibrionales</taxon>
        <taxon>Desulfomicrobiaceae</taxon>
        <taxon>Desulfomicrobium</taxon>
    </lineage>
</organism>
<feature type="binding site" evidence="10">
    <location>
        <begin position="15"/>
        <end position="18"/>
    </location>
    <ligand>
        <name>5-methyltetrahydropteroyltri-L-glutamate</name>
        <dbReference type="ChEBI" id="CHEBI:58207"/>
    </ligand>
</feature>
<feature type="binding site" evidence="10">
    <location>
        <begin position="427"/>
        <end position="429"/>
    </location>
    <ligand>
        <name>L-homocysteine</name>
        <dbReference type="ChEBI" id="CHEBI:58199"/>
    </ligand>
</feature>
<sequence>MQTHILGFPRIGANREHKRLLEAYWRGQATRQDLLDMGQELRRRHWTIQAKAGLTHVTTGDFSLYDHVLDTSLMLGAIPERFLTTDQPDLDTYFCMARGDAERNVPALDMTKWFNTNYHYMVPEISAAPLKSGSQTIVRDTLQALDLGCSAKPVLLGPITYLSLAKGVKGFDPWNKLDEVLNRYTHVLDKLRPLCSWIQIDEPILCADMSPAARAAFPHAYKILNQAGAKLLLTTYFDALDDNMDLALTSGCAGLHTDLTRGARALDSILKGLPREMTLSVGIVDGRNIWKTDLDRALRTLDIVHAGLGADRIMLASSCSLLHTPVDLELETALPKELKGWMAFAVQKCAELRLLARAMNGEDCAAELEANAISMRSRRQSPQVTIAAVRERCARVDEKMTRRNAPYPARKNAQSWLGLPLLPTTTIGSFPQTPEIRKQRSLFRNGDITTQDYEASMRDEINKVVGIQEDLGLDVLVHGEAERNDMVEYFGQQLDGFCFTANGWVQSYGSRCVKPPIIHGDIDRPMPMTVKWITYAQSLTKKTMKGMLTGPVTIMCWSFVRDDMERAEVCRQLALAIRQEVTDLEKAGIRIIQIDEAAFSEGMPIKSRDKGAYLEWAVENFRLATSGVADSTQIHSHMCYSEFNDIVQSIAAMDADVISIESSRSGMELLEAFREYSYPNEIGPGIYDIHSPRVPSVEEMENLLGRALEFIPKERLWVNPDCGLKTRDWPETLASLRNMVEAARRVRASLS</sequence>
<feature type="binding site" evidence="10">
    <location>
        <position position="480"/>
    </location>
    <ligand>
        <name>L-homocysteine</name>
        <dbReference type="ChEBI" id="CHEBI:58199"/>
    </ligand>
</feature>
<name>A0ABR9H690_9BACT</name>
<protein>
    <recommendedName>
        <fullName evidence="10">5-methyltetrahydropteroyltriglutamate--homocysteine methyltransferase</fullName>
        <ecNumber evidence="10">2.1.1.14</ecNumber>
    </recommendedName>
    <alternativeName>
        <fullName evidence="10">Cobalamin-independent methionine synthase</fullName>
    </alternativeName>
    <alternativeName>
        <fullName evidence="10">Methionine synthase, vitamin-B12 independent isozyme</fullName>
    </alternativeName>
</protein>
<dbReference type="SUPFAM" id="SSF51726">
    <property type="entry name" value="UROD/MetE-like"/>
    <property type="match status" value="2"/>
</dbReference>
<feature type="binding site" evidence="10">
    <location>
        <position position="637"/>
    </location>
    <ligand>
        <name>Zn(2+)</name>
        <dbReference type="ChEBI" id="CHEBI:29105"/>
        <note>catalytic</note>
    </ligand>
</feature>
<evidence type="ECO:0000313" key="14">
    <source>
        <dbReference type="Proteomes" id="UP000639010"/>
    </source>
</evidence>
<keyword evidence="8 10" id="KW-0862">Zinc</keyword>
<dbReference type="CDD" id="cd03311">
    <property type="entry name" value="CIMS_C_terminal_like"/>
    <property type="match status" value="1"/>
</dbReference>
<evidence type="ECO:0000256" key="1">
    <source>
        <dbReference type="ARBA" id="ARBA00002777"/>
    </source>
</evidence>
<evidence type="ECO:0000256" key="5">
    <source>
        <dbReference type="ARBA" id="ARBA00022605"/>
    </source>
</evidence>